<gene>
    <name evidence="7" type="ORF">CHLNCDRAFT_138189</name>
</gene>
<comment type="similarity">
    <text evidence="2 6">Belongs to the peroxisomal membrane protein PXMP2/4 family.</text>
</comment>
<dbReference type="PANTHER" id="PTHR11266:SF17">
    <property type="entry name" value="PROTEIN MPV17"/>
    <property type="match status" value="1"/>
</dbReference>
<organism evidence="8">
    <name type="scientific">Chlorella variabilis</name>
    <name type="common">Green alga</name>
    <dbReference type="NCBI Taxonomy" id="554065"/>
    <lineage>
        <taxon>Eukaryota</taxon>
        <taxon>Viridiplantae</taxon>
        <taxon>Chlorophyta</taxon>
        <taxon>core chlorophytes</taxon>
        <taxon>Trebouxiophyceae</taxon>
        <taxon>Chlorellales</taxon>
        <taxon>Chlorellaceae</taxon>
        <taxon>Chlorella clade</taxon>
        <taxon>Chlorella</taxon>
    </lineage>
</organism>
<dbReference type="OrthoDB" id="512274at2759"/>
<dbReference type="OMA" id="LREQWSF"/>
<name>E1Z3S0_CHLVA</name>
<dbReference type="InParanoid" id="E1Z3S0"/>
<evidence type="ECO:0000313" key="7">
    <source>
        <dbReference type="EMBL" id="EFN59223.1"/>
    </source>
</evidence>
<keyword evidence="4 6" id="KW-1133">Transmembrane helix</keyword>
<dbReference type="EMBL" id="GL433836">
    <property type="protein sequence ID" value="EFN59223.1"/>
    <property type="molecule type" value="Genomic_DNA"/>
</dbReference>
<dbReference type="GeneID" id="17358915"/>
<dbReference type="Proteomes" id="UP000008141">
    <property type="component" value="Unassembled WGS sequence"/>
</dbReference>
<proteinExistence type="inferred from homology"/>
<dbReference type="KEGG" id="cvr:CHLNCDRAFT_138189"/>
<feature type="transmembrane region" description="Helical" evidence="6">
    <location>
        <begin position="68"/>
        <end position="90"/>
    </location>
</feature>
<evidence type="ECO:0000256" key="3">
    <source>
        <dbReference type="ARBA" id="ARBA00022692"/>
    </source>
</evidence>
<dbReference type="PANTHER" id="PTHR11266">
    <property type="entry name" value="PEROXISOMAL MEMBRANE PROTEIN 2, PXMP2 MPV17"/>
    <property type="match status" value="1"/>
</dbReference>
<accession>E1Z3S0</accession>
<dbReference type="RefSeq" id="XP_005851325.1">
    <property type="nucleotide sequence ID" value="XM_005851263.1"/>
</dbReference>
<dbReference type="GO" id="GO:0016020">
    <property type="term" value="C:membrane"/>
    <property type="evidence" value="ECO:0007669"/>
    <property type="project" value="UniProtKB-SubCell"/>
</dbReference>
<keyword evidence="3 6" id="KW-0812">Transmembrane</keyword>
<evidence type="ECO:0000313" key="8">
    <source>
        <dbReference type="Proteomes" id="UP000008141"/>
    </source>
</evidence>
<protein>
    <submittedName>
        <fullName evidence="7">Uncharacterized protein</fullName>
    </submittedName>
</protein>
<evidence type="ECO:0000256" key="1">
    <source>
        <dbReference type="ARBA" id="ARBA00004141"/>
    </source>
</evidence>
<comment type="subcellular location">
    <subcellularLocation>
        <location evidence="1">Membrane</location>
        <topology evidence="1">Multi-pass membrane protein</topology>
    </subcellularLocation>
</comment>
<evidence type="ECO:0000256" key="2">
    <source>
        <dbReference type="ARBA" id="ARBA00006824"/>
    </source>
</evidence>
<dbReference type="InterPro" id="IPR007248">
    <property type="entry name" value="Mpv17_PMP22"/>
</dbReference>
<sequence>MVLHGHSHSLPLGARLVRPVQRLWGTASKAFAQHPFLIKTVSAGFGFAFGDVLFQLGTTRRKGLPLDWRRSAAMGGAGLAAAGPLGYYFIMWMEGNIMTAAPHSMLALGVKLTLDQVLGLALWHAALAAINEPHRVACLALAQQLAQQQQQQQRGRDKQHLLAASKAR</sequence>
<evidence type="ECO:0000256" key="4">
    <source>
        <dbReference type="ARBA" id="ARBA00022989"/>
    </source>
</evidence>
<keyword evidence="8" id="KW-1185">Reference proteome</keyword>
<evidence type="ECO:0000256" key="6">
    <source>
        <dbReference type="RuleBase" id="RU363053"/>
    </source>
</evidence>
<reference evidence="7 8" key="1">
    <citation type="journal article" date="2010" name="Plant Cell">
        <title>The Chlorella variabilis NC64A genome reveals adaptation to photosymbiosis, coevolution with viruses, and cryptic sex.</title>
        <authorList>
            <person name="Blanc G."/>
            <person name="Duncan G."/>
            <person name="Agarkova I."/>
            <person name="Borodovsky M."/>
            <person name="Gurnon J."/>
            <person name="Kuo A."/>
            <person name="Lindquist E."/>
            <person name="Lucas S."/>
            <person name="Pangilinan J."/>
            <person name="Polle J."/>
            <person name="Salamov A."/>
            <person name="Terry A."/>
            <person name="Yamada T."/>
            <person name="Dunigan D.D."/>
            <person name="Grigoriev I.V."/>
            <person name="Claverie J.M."/>
            <person name="Van Etten J.L."/>
        </authorList>
    </citation>
    <scope>NUCLEOTIDE SEQUENCE [LARGE SCALE GENOMIC DNA]</scope>
    <source>
        <strain evidence="7 8">NC64A</strain>
    </source>
</reference>
<keyword evidence="5 6" id="KW-0472">Membrane</keyword>
<evidence type="ECO:0000256" key="5">
    <source>
        <dbReference type="ARBA" id="ARBA00023136"/>
    </source>
</evidence>
<dbReference type="GO" id="GO:0005737">
    <property type="term" value="C:cytoplasm"/>
    <property type="evidence" value="ECO:0007669"/>
    <property type="project" value="TreeGrafter"/>
</dbReference>
<feature type="transmembrane region" description="Helical" evidence="6">
    <location>
        <begin position="36"/>
        <end position="56"/>
    </location>
</feature>
<dbReference type="AlphaFoldDB" id="E1Z3S0"/>
<dbReference type="eggNOG" id="ENOG502SYJG">
    <property type="taxonomic scope" value="Eukaryota"/>
</dbReference>